<sequence length="82" mass="9254">MGNENFHLPPLSWMGHLRTGPRFSPMRTIDSLPIRLDIHERSSPKSVVNAEKNDENWNGVVKSLDIQALHLDGRTIRPGADL</sequence>
<comment type="caution">
    <text evidence="1">The sequence shown here is derived from an EMBL/GenBank/DDBJ whole genome shotgun (WGS) entry which is preliminary data.</text>
</comment>
<evidence type="ECO:0000313" key="2">
    <source>
        <dbReference type="Proteomes" id="UP000499080"/>
    </source>
</evidence>
<proteinExistence type="predicted"/>
<dbReference type="AlphaFoldDB" id="A0A4Y2FTI5"/>
<dbReference type="EMBL" id="BGPR01001037">
    <property type="protein sequence ID" value="GBM43669.1"/>
    <property type="molecule type" value="Genomic_DNA"/>
</dbReference>
<name>A0A4Y2FTI5_ARAVE</name>
<dbReference type="Proteomes" id="UP000499080">
    <property type="component" value="Unassembled WGS sequence"/>
</dbReference>
<keyword evidence="2" id="KW-1185">Reference proteome</keyword>
<organism evidence="1 2">
    <name type="scientific">Araneus ventricosus</name>
    <name type="common">Orbweaver spider</name>
    <name type="synonym">Epeira ventricosa</name>
    <dbReference type="NCBI Taxonomy" id="182803"/>
    <lineage>
        <taxon>Eukaryota</taxon>
        <taxon>Metazoa</taxon>
        <taxon>Ecdysozoa</taxon>
        <taxon>Arthropoda</taxon>
        <taxon>Chelicerata</taxon>
        <taxon>Arachnida</taxon>
        <taxon>Araneae</taxon>
        <taxon>Araneomorphae</taxon>
        <taxon>Entelegynae</taxon>
        <taxon>Araneoidea</taxon>
        <taxon>Araneidae</taxon>
        <taxon>Araneus</taxon>
    </lineage>
</organism>
<protein>
    <submittedName>
        <fullName evidence="1">Uncharacterized protein</fullName>
    </submittedName>
</protein>
<gene>
    <name evidence="1" type="ORF">AVEN_78038_1</name>
</gene>
<evidence type="ECO:0000313" key="1">
    <source>
        <dbReference type="EMBL" id="GBM43669.1"/>
    </source>
</evidence>
<reference evidence="1 2" key="1">
    <citation type="journal article" date="2019" name="Sci. Rep.">
        <title>Orb-weaving spider Araneus ventricosus genome elucidates the spidroin gene catalogue.</title>
        <authorList>
            <person name="Kono N."/>
            <person name="Nakamura H."/>
            <person name="Ohtoshi R."/>
            <person name="Moran D.A.P."/>
            <person name="Shinohara A."/>
            <person name="Yoshida Y."/>
            <person name="Fujiwara M."/>
            <person name="Mori M."/>
            <person name="Tomita M."/>
            <person name="Arakawa K."/>
        </authorList>
    </citation>
    <scope>NUCLEOTIDE SEQUENCE [LARGE SCALE GENOMIC DNA]</scope>
</reference>
<accession>A0A4Y2FTI5</accession>